<evidence type="ECO:0000313" key="2">
    <source>
        <dbReference type="Proteomes" id="UP000284706"/>
    </source>
</evidence>
<evidence type="ECO:0000313" key="1">
    <source>
        <dbReference type="EMBL" id="PPQ69784.1"/>
    </source>
</evidence>
<protein>
    <submittedName>
        <fullName evidence="1">Uncharacterized protein</fullName>
    </submittedName>
</protein>
<dbReference type="Proteomes" id="UP000284706">
    <property type="component" value="Unassembled WGS sequence"/>
</dbReference>
<sequence>MDALSSEWRPDVHYRPGDRVAFKLGDSMGAAAFECLVDHYSTPANQPTAGGSKYWKYYPRGFPRRPSNYGQS</sequence>
<reference evidence="1 2" key="1">
    <citation type="journal article" date="2018" name="Evol. Lett.">
        <title>Horizontal gene cluster transfer increased hallucinogenic mushroom diversity.</title>
        <authorList>
            <person name="Reynolds H.T."/>
            <person name="Vijayakumar V."/>
            <person name="Gluck-Thaler E."/>
            <person name="Korotkin H.B."/>
            <person name="Matheny P.B."/>
            <person name="Slot J.C."/>
        </authorList>
    </citation>
    <scope>NUCLEOTIDE SEQUENCE [LARGE SCALE GENOMIC DNA]</scope>
    <source>
        <strain evidence="1 2">SRW20</strain>
    </source>
</reference>
<dbReference type="Gene3D" id="2.10.10.20">
    <property type="entry name" value="Carbohydrate-binding module superfamily 5/12"/>
    <property type="match status" value="1"/>
</dbReference>
<keyword evidence="2" id="KW-1185">Reference proteome</keyword>
<accession>A0A409VU55</accession>
<name>A0A409VU55_9AGAR</name>
<dbReference type="InParanoid" id="A0A409VU55"/>
<dbReference type="OrthoDB" id="2876896at2759"/>
<dbReference type="AlphaFoldDB" id="A0A409VU55"/>
<gene>
    <name evidence="1" type="ORF">CVT26_014172</name>
</gene>
<comment type="caution">
    <text evidence="1">The sequence shown here is derived from an EMBL/GenBank/DDBJ whole genome shotgun (WGS) entry which is preliminary data.</text>
</comment>
<proteinExistence type="predicted"/>
<organism evidence="1 2">
    <name type="scientific">Gymnopilus dilepis</name>
    <dbReference type="NCBI Taxonomy" id="231916"/>
    <lineage>
        <taxon>Eukaryota</taxon>
        <taxon>Fungi</taxon>
        <taxon>Dikarya</taxon>
        <taxon>Basidiomycota</taxon>
        <taxon>Agaricomycotina</taxon>
        <taxon>Agaricomycetes</taxon>
        <taxon>Agaricomycetidae</taxon>
        <taxon>Agaricales</taxon>
        <taxon>Agaricineae</taxon>
        <taxon>Hymenogastraceae</taxon>
        <taxon>Gymnopilus</taxon>
    </lineage>
</organism>
<dbReference type="EMBL" id="NHYE01005562">
    <property type="protein sequence ID" value="PPQ69784.1"/>
    <property type="molecule type" value="Genomic_DNA"/>
</dbReference>